<dbReference type="Pfam" id="PF08797">
    <property type="entry name" value="HIRAN"/>
    <property type="match status" value="1"/>
</dbReference>
<dbReference type="GO" id="GO:0003676">
    <property type="term" value="F:nucleic acid binding"/>
    <property type="evidence" value="ECO:0007669"/>
    <property type="project" value="InterPro"/>
</dbReference>
<proteinExistence type="predicted"/>
<dbReference type="GO" id="GO:0016818">
    <property type="term" value="F:hydrolase activity, acting on acid anhydrides, in phosphorus-containing anhydrides"/>
    <property type="evidence" value="ECO:0007669"/>
    <property type="project" value="InterPro"/>
</dbReference>
<dbReference type="Gene3D" id="3.30.70.2330">
    <property type="match status" value="1"/>
</dbReference>
<organism evidence="4 5">
    <name type="scientific">Hydrogenovibrio thermophilus</name>
    <dbReference type="NCBI Taxonomy" id="265883"/>
    <lineage>
        <taxon>Bacteria</taxon>
        <taxon>Pseudomonadati</taxon>
        <taxon>Pseudomonadota</taxon>
        <taxon>Gammaproteobacteria</taxon>
        <taxon>Thiotrichales</taxon>
        <taxon>Piscirickettsiaceae</taxon>
        <taxon>Hydrogenovibrio</taxon>
    </lineage>
</organism>
<name>A0A410H4L3_9GAMM</name>
<dbReference type="AlphaFoldDB" id="A0A410H4L3"/>
<gene>
    <name evidence="4" type="ORF">EPV75_09200</name>
</gene>
<dbReference type="InterPro" id="IPR014905">
    <property type="entry name" value="HIRAN"/>
</dbReference>
<evidence type="ECO:0000313" key="4">
    <source>
        <dbReference type="EMBL" id="QAB15836.1"/>
    </source>
</evidence>
<dbReference type="GO" id="GO:0008270">
    <property type="term" value="F:zinc ion binding"/>
    <property type="evidence" value="ECO:0007669"/>
    <property type="project" value="InterPro"/>
</dbReference>
<protein>
    <recommendedName>
        <fullName evidence="3">HIRAN domain-containing protein</fullName>
    </recommendedName>
</protein>
<keyword evidence="5" id="KW-1185">Reference proteome</keyword>
<keyword evidence="1" id="KW-0479">Metal-binding</keyword>
<accession>A0A410H4L3</accession>
<reference evidence="4 5" key="1">
    <citation type="journal article" date="2018" name="Environ. Microbiol.">
        <title>Genomes of ubiquitous marine and hypersaline Hydrogenovibrio, Thiomicrorhabdus and Thiomicrospira spp. encode a diversity of mechanisms to sustain chemolithoautotrophy in heterogeneous environments.</title>
        <authorList>
            <person name="Scott K.M."/>
            <person name="Williams J."/>
            <person name="Porter C.M.B."/>
            <person name="Russel S."/>
            <person name="Harmer T.L."/>
            <person name="Paul J.H."/>
            <person name="Antonen K.M."/>
            <person name="Bridges M.K."/>
            <person name="Camper G.J."/>
            <person name="Campla C.K."/>
            <person name="Casella L.G."/>
            <person name="Chase E."/>
            <person name="Conrad J.W."/>
            <person name="Cruz M.C."/>
            <person name="Dunlap D.S."/>
            <person name="Duran L."/>
            <person name="Fahsbender E.M."/>
            <person name="Goldsmith D.B."/>
            <person name="Keeley R.F."/>
            <person name="Kondoff M.R."/>
            <person name="Kussy B.I."/>
            <person name="Lane M.K."/>
            <person name="Lawler S."/>
            <person name="Leigh B.A."/>
            <person name="Lewis C."/>
            <person name="Lostal L.M."/>
            <person name="Marking D."/>
            <person name="Mancera P.A."/>
            <person name="McClenthan E.C."/>
            <person name="McIntyre E.A."/>
            <person name="Mine J.A."/>
            <person name="Modi S."/>
            <person name="Moore B.D."/>
            <person name="Morgan W.A."/>
            <person name="Nelson K.M."/>
            <person name="Nguyen K.N."/>
            <person name="Ogburn N."/>
            <person name="Parrino D.G."/>
            <person name="Pedapudi A.D."/>
            <person name="Pelham R.P."/>
            <person name="Preece A.M."/>
            <person name="Rampersad E.A."/>
            <person name="Richardson J.C."/>
            <person name="Rodgers C.M."/>
            <person name="Schaffer B.L."/>
            <person name="Sheridan N.E."/>
            <person name="Solone M.R."/>
            <person name="Staley Z.R."/>
            <person name="Tabuchi M."/>
            <person name="Waide R.J."/>
            <person name="Wanjugi P.W."/>
            <person name="Young S."/>
            <person name="Clum A."/>
            <person name="Daum C."/>
            <person name="Huntemann M."/>
            <person name="Ivanova N."/>
            <person name="Kyrpides N."/>
            <person name="Mikhailova N."/>
            <person name="Palaniappan K."/>
            <person name="Pillay M."/>
            <person name="Reddy T.B.K."/>
            <person name="Shapiro N."/>
            <person name="Stamatis D."/>
            <person name="Varghese N."/>
            <person name="Woyke T."/>
            <person name="Boden R."/>
            <person name="Freyermuth S.K."/>
            <person name="Kerfeld C.A."/>
        </authorList>
    </citation>
    <scope>NUCLEOTIDE SEQUENCE [LARGE SCALE GENOMIC DNA]</scope>
    <source>
        <strain evidence="4 5">JR-2</strain>
    </source>
</reference>
<sequence length="129" mass="15422">MLSTWFQKLTQRILHPSLSWVLPVKGVYFYETDAVENHGLLTPGAIVTLKPEPDNEFDRHAVQIWLNGSPCLLGYIPRSHSRRIAWLLQHAQLKSAEIESAYRQYHRLYIYVRLQFDVRWWQAVQYWIR</sequence>
<dbReference type="Proteomes" id="UP000285478">
    <property type="component" value="Chromosome"/>
</dbReference>
<evidence type="ECO:0000259" key="3">
    <source>
        <dbReference type="SMART" id="SM00910"/>
    </source>
</evidence>
<feature type="domain" description="HIRAN" evidence="3">
    <location>
        <begin position="17"/>
        <end position="118"/>
    </location>
</feature>
<dbReference type="SMART" id="SM00910">
    <property type="entry name" value="HIRAN"/>
    <property type="match status" value="1"/>
</dbReference>
<keyword evidence="2" id="KW-0378">Hydrolase</keyword>
<evidence type="ECO:0000313" key="5">
    <source>
        <dbReference type="Proteomes" id="UP000285478"/>
    </source>
</evidence>
<dbReference type="EMBL" id="CP035033">
    <property type="protein sequence ID" value="QAB15836.1"/>
    <property type="molecule type" value="Genomic_DNA"/>
</dbReference>
<dbReference type="RefSeq" id="WP_128385182.1">
    <property type="nucleotide sequence ID" value="NZ_CP035033.1"/>
</dbReference>
<evidence type="ECO:0000256" key="2">
    <source>
        <dbReference type="ARBA" id="ARBA00022801"/>
    </source>
</evidence>
<dbReference type="KEGG" id="htr:EPV75_09200"/>
<evidence type="ECO:0000256" key="1">
    <source>
        <dbReference type="ARBA" id="ARBA00022723"/>
    </source>
</evidence>